<protein>
    <recommendedName>
        <fullName evidence="3">Helix-turn-helix conjugative transposon-like domain-containing protein</fullName>
    </recommendedName>
</protein>
<dbReference type="AlphaFoldDB" id="A0A226QIX0"/>
<dbReference type="EMBL" id="NDYL01000002">
    <property type="protein sequence ID" value="OXB91828.1"/>
    <property type="molecule type" value="Genomic_DNA"/>
</dbReference>
<sequence>MTIFLYELVKESKSNEKALEKIINLFELKLRKSLNLTKHSEREDLAQELKYKLVKYIKEYDVDSTPGFWELKDRIKDRKNVS</sequence>
<dbReference type="Proteomes" id="UP000198394">
    <property type="component" value="Unassembled WGS sequence"/>
</dbReference>
<gene>
    <name evidence="1" type="ORF">B9L23_10990</name>
</gene>
<name>A0A226QIX0_9BACL</name>
<evidence type="ECO:0008006" key="3">
    <source>
        <dbReference type="Google" id="ProtNLM"/>
    </source>
</evidence>
<dbReference type="RefSeq" id="WP_089097655.1">
    <property type="nucleotide sequence ID" value="NZ_NDYL01000002.1"/>
</dbReference>
<accession>A0A226QIX0</accession>
<organism evidence="1 2">
    <name type="scientific">Parageobacillus galactosidasius</name>
    <dbReference type="NCBI Taxonomy" id="883812"/>
    <lineage>
        <taxon>Bacteria</taxon>
        <taxon>Bacillati</taxon>
        <taxon>Bacillota</taxon>
        <taxon>Bacilli</taxon>
        <taxon>Bacillales</taxon>
        <taxon>Anoxybacillaceae</taxon>
        <taxon>Parageobacillus</taxon>
    </lineage>
</organism>
<evidence type="ECO:0000313" key="1">
    <source>
        <dbReference type="EMBL" id="OXB91828.1"/>
    </source>
</evidence>
<reference evidence="1 2" key="1">
    <citation type="submission" date="2017-04" db="EMBL/GenBank/DDBJ databases">
        <title>The genome sequence of Parageobacillus galactosidasius DSM 18751.</title>
        <authorList>
            <person name="Ramaloko W.T."/>
            <person name="Koen N."/>
            <person name="Polliack S."/>
            <person name="Aliyu H."/>
            <person name="Lebre P."/>
            <person name="Mohr T."/>
            <person name="Oswald F."/>
            <person name="Zwick M."/>
            <person name="Neumann A."/>
            <person name="Syldatk C."/>
            <person name="Cowan D."/>
            <person name="De Maayer P."/>
        </authorList>
    </citation>
    <scope>NUCLEOTIDE SEQUENCE [LARGE SCALE GENOMIC DNA]</scope>
    <source>
        <strain evidence="1 2">DSM 18751</strain>
    </source>
</reference>
<proteinExistence type="predicted"/>
<keyword evidence="2" id="KW-1185">Reference proteome</keyword>
<comment type="caution">
    <text evidence="1">The sequence shown here is derived from an EMBL/GenBank/DDBJ whole genome shotgun (WGS) entry which is preliminary data.</text>
</comment>
<evidence type="ECO:0000313" key="2">
    <source>
        <dbReference type="Proteomes" id="UP000198394"/>
    </source>
</evidence>